<protein>
    <recommendedName>
        <fullName evidence="14">Sensor protein</fullName>
        <ecNumber evidence="14">2.7.13.3</ecNumber>
    </recommendedName>
</protein>
<keyword evidence="5" id="KW-0597">Phosphoprotein</keyword>
<evidence type="ECO:0000256" key="11">
    <source>
        <dbReference type="ARBA" id="ARBA00022989"/>
    </source>
</evidence>
<keyword evidence="4 14" id="KW-0997">Cell inner membrane</keyword>
<evidence type="ECO:0000256" key="8">
    <source>
        <dbReference type="ARBA" id="ARBA00022741"/>
    </source>
</evidence>
<dbReference type="SUPFAM" id="SSF55874">
    <property type="entry name" value="ATPase domain of HSP90 chaperone/DNA topoisomerase II/histidine kinase"/>
    <property type="match status" value="1"/>
</dbReference>
<proteinExistence type="predicted"/>
<dbReference type="EMBL" id="SSFD01000395">
    <property type="protein sequence ID" value="TXH78265.1"/>
    <property type="molecule type" value="Genomic_DNA"/>
</dbReference>
<dbReference type="RefSeq" id="WP_276662716.1">
    <property type="nucleotide sequence ID" value="NZ_SSFD01000395.1"/>
</dbReference>
<dbReference type="GO" id="GO:0005886">
    <property type="term" value="C:plasma membrane"/>
    <property type="evidence" value="ECO:0007669"/>
    <property type="project" value="UniProtKB-SubCell"/>
</dbReference>
<dbReference type="InterPro" id="IPR036890">
    <property type="entry name" value="HATPase_C_sf"/>
</dbReference>
<dbReference type="CDD" id="cd00082">
    <property type="entry name" value="HisKA"/>
    <property type="match status" value="1"/>
</dbReference>
<dbReference type="CDD" id="cd06225">
    <property type="entry name" value="HAMP"/>
    <property type="match status" value="1"/>
</dbReference>
<evidence type="ECO:0000256" key="6">
    <source>
        <dbReference type="ARBA" id="ARBA00022679"/>
    </source>
</evidence>
<keyword evidence="10 14" id="KW-0067">ATP-binding</keyword>
<keyword evidence="8 14" id="KW-0547">Nucleotide-binding</keyword>
<sequence length="461" mass="50831">MLRRLSLTRRLTLFFTLVAASVVLGLGGLFMTAADRHFIELDRSVLQDKQHLIDDILANANSADDVRWRLSEALKHHHGLFVLVSNQAGNALFQTEGFPAPDRWLLPEHETLMHALSGGQQGQRQYRTQQFRTQAQYAPEAPLVITMAMDTTHHRHFLDDLLRTFEVYALAAILVSGLFGWAAVHCGLAPLRAIKAHAAAVTAQRLHACMPVQAVPVELADLAHTLNQMLERLQDDFRRLSEFASDLAHELRTPISNMLTQTQVTLAAQRDNTAYRDILASNAEELQRLARMVADMLFLAKTERGVDLPHKERFMAADEAQALLGFYEAVADDKGISLTAQGNGSIEGDRLMFRRALSNLLSNALRHTPAGGNVRIIVIALPNGTEVSVENTGEDIDPEVLPRLFDRFYRADPARAHPTSDGAGLGLAITKAIVEAHGGRASVKSAQGVTCFSLVFPYSDE</sequence>
<evidence type="ECO:0000259" key="15">
    <source>
        <dbReference type="PROSITE" id="PS50109"/>
    </source>
</evidence>
<dbReference type="Pfam" id="PF00672">
    <property type="entry name" value="HAMP"/>
    <property type="match status" value="1"/>
</dbReference>
<evidence type="ECO:0000256" key="9">
    <source>
        <dbReference type="ARBA" id="ARBA00022777"/>
    </source>
</evidence>
<comment type="catalytic activity">
    <reaction evidence="1 14">
        <text>ATP + protein L-histidine = ADP + protein N-phospho-L-histidine.</text>
        <dbReference type="EC" id="2.7.13.3"/>
    </reaction>
</comment>
<evidence type="ECO:0000256" key="5">
    <source>
        <dbReference type="ARBA" id="ARBA00022553"/>
    </source>
</evidence>
<dbReference type="PANTHER" id="PTHR45436">
    <property type="entry name" value="SENSOR HISTIDINE KINASE YKOH"/>
    <property type="match status" value="1"/>
</dbReference>
<keyword evidence="7 14" id="KW-0812">Transmembrane</keyword>
<comment type="function">
    <text evidence="14">Member of a two-component regulatory system.</text>
</comment>
<dbReference type="SMART" id="SM00388">
    <property type="entry name" value="HisKA"/>
    <property type="match status" value="1"/>
</dbReference>
<keyword evidence="6 14" id="KW-0808">Transferase</keyword>
<dbReference type="Pfam" id="PF02518">
    <property type="entry name" value="HATPase_c"/>
    <property type="match status" value="1"/>
</dbReference>
<dbReference type="Pfam" id="PF00512">
    <property type="entry name" value="HisKA"/>
    <property type="match status" value="1"/>
</dbReference>
<dbReference type="AlphaFoldDB" id="A0A5C7S5M0"/>
<dbReference type="GO" id="GO:0000155">
    <property type="term" value="F:phosphorelay sensor kinase activity"/>
    <property type="evidence" value="ECO:0007669"/>
    <property type="project" value="InterPro"/>
</dbReference>
<evidence type="ECO:0000256" key="12">
    <source>
        <dbReference type="ARBA" id="ARBA00023012"/>
    </source>
</evidence>
<dbReference type="NCBIfam" id="TIGR01386">
    <property type="entry name" value="cztS_silS_copS"/>
    <property type="match status" value="1"/>
</dbReference>
<accession>A0A5C7S5M0</accession>
<dbReference type="InterPro" id="IPR003660">
    <property type="entry name" value="HAMP_dom"/>
</dbReference>
<evidence type="ECO:0000256" key="2">
    <source>
        <dbReference type="ARBA" id="ARBA00004429"/>
    </source>
</evidence>
<dbReference type="Proteomes" id="UP000321192">
    <property type="component" value="Unassembled WGS sequence"/>
</dbReference>
<dbReference type="InterPro" id="IPR003661">
    <property type="entry name" value="HisK_dim/P_dom"/>
</dbReference>
<evidence type="ECO:0000256" key="4">
    <source>
        <dbReference type="ARBA" id="ARBA00022519"/>
    </source>
</evidence>
<comment type="caution">
    <text evidence="17">The sequence shown here is derived from an EMBL/GenBank/DDBJ whole genome shotgun (WGS) entry which is preliminary data.</text>
</comment>
<dbReference type="Gene3D" id="3.30.565.10">
    <property type="entry name" value="Histidine kinase-like ATPase, C-terminal domain"/>
    <property type="match status" value="1"/>
</dbReference>
<dbReference type="PANTHER" id="PTHR45436:SF15">
    <property type="entry name" value="SENSOR HISTIDINE KINASE CUSS"/>
    <property type="match status" value="1"/>
</dbReference>
<dbReference type="InterPro" id="IPR036097">
    <property type="entry name" value="HisK_dim/P_sf"/>
</dbReference>
<feature type="domain" description="Histidine kinase" evidence="15">
    <location>
        <begin position="246"/>
        <end position="460"/>
    </location>
</feature>
<feature type="transmembrane region" description="Helical" evidence="14">
    <location>
        <begin position="12"/>
        <end position="34"/>
    </location>
</feature>
<comment type="subcellular location">
    <subcellularLocation>
        <location evidence="2">Cell inner membrane</location>
        <topology evidence="2">Multi-pass membrane protein</topology>
    </subcellularLocation>
</comment>
<dbReference type="CDD" id="cd00075">
    <property type="entry name" value="HATPase"/>
    <property type="match status" value="1"/>
</dbReference>
<keyword evidence="11 14" id="KW-1133">Transmembrane helix</keyword>
<evidence type="ECO:0000256" key="13">
    <source>
        <dbReference type="ARBA" id="ARBA00023136"/>
    </source>
</evidence>
<keyword evidence="12 14" id="KW-0902">Two-component regulatory system</keyword>
<name>A0A5C7S5M0_THASP</name>
<dbReference type="Gene3D" id="1.10.287.130">
    <property type="match status" value="1"/>
</dbReference>
<evidence type="ECO:0000313" key="17">
    <source>
        <dbReference type="EMBL" id="TXH78265.1"/>
    </source>
</evidence>
<gene>
    <name evidence="17" type="ORF">E6Q80_23075</name>
</gene>
<evidence type="ECO:0000256" key="7">
    <source>
        <dbReference type="ARBA" id="ARBA00022692"/>
    </source>
</evidence>
<organism evidence="17 18">
    <name type="scientific">Thauera aminoaromatica</name>
    <dbReference type="NCBI Taxonomy" id="164330"/>
    <lineage>
        <taxon>Bacteria</taxon>
        <taxon>Pseudomonadati</taxon>
        <taxon>Pseudomonadota</taxon>
        <taxon>Betaproteobacteria</taxon>
        <taxon>Rhodocyclales</taxon>
        <taxon>Zoogloeaceae</taxon>
        <taxon>Thauera</taxon>
    </lineage>
</organism>
<evidence type="ECO:0000313" key="18">
    <source>
        <dbReference type="Proteomes" id="UP000321192"/>
    </source>
</evidence>
<dbReference type="InterPro" id="IPR050428">
    <property type="entry name" value="TCS_sensor_his_kinase"/>
</dbReference>
<dbReference type="InterPro" id="IPR004358">
    <property type="entry name" value="Sig_transdc_His_kin-like_C"/>
</dbReference>
<dbReference type="InterPro" id="IPR005467">
    <property type="entry name" value="His_kinase_dom"/>
</dbReference>
<dbReference type="InterPro" id="IPR006290">
    <property type="entry name" value="CztS_silS_copS"/>
</dbReference>
<evidence type="ECO:0000256" key="14">
    <source>
        <dbReference type="RuleBase" id="RU364088"/>
    </source>
</evidence>
<dbReference type="GO" id="GO:0005524">
    <property type="term" value="F:ATP binding"/>
    <property type="evidence" value="ECO:0007669"/>
    <property type="project" value="UniProtKB-KW"/>
</dbReference>
<keyword evidence="13 14" id="KW-0472">Membrane</keyword>
<dbReference type="PROSITE" id="PS50109">
    <property type="entry name" value="HIS_KIN"/>
    <property type="match status" value="1"/>
</dbReference>
<dbReference type="EC" id="2.7.13.3" evidence="14"/>
<dbReference type="Gene3D" id="6.10.340.10">
    <property type="match status" value="1"/>
</dbReference>
<dbReference type="SMART" id="SM00387">
    <property type="entry name" value="HATPase_c"/>
    <property type="match status" value="1"/>
</dbReference>
<dbReference type="Pfam" id="PF21085">
    <property type="entry name" value="CusS"/>
    <property type="match status" value="1"/>
</dbReference>
<dbReference type="SUPFAM" id="SSF47384">
    <property type="entry name" value="Homodimeric domain of signal transducing histidine kinase"/>
    <property type="match status" value="1"/>
</dbReference>
<evidence type="ECO:0000259" key="16">
    <source>
        <dbReference type="PROSITE" id="PS50885"/>
    </source>
</evidence>
<feature type="domain" description="HAMP" evidence="16">
    <location>
        <begin position="188"/>
        <end position="238"/>
    </location>
</feature>
<dbReference type="InterPro" id="IPR048590">
    <property type="entry name" value="CusS-like_sensor"/>
</dbReference>
<dbReference type="InterPro" id="IPR003594">
    <property type="entry name" value="HATPase_dom"/>
</dbReference>
<evidence type="ECO:0000256" key="10">
    <source>
        <dbReference type="ARBA" id="ARBA00022840"/>
    </source>
</evidence>
<evidence type="ECO:0000256" key="1">
    <source>
        <dbReference type="ARBA" id="ARBA00000085"/>
    </source>
</evidence>
<keyword evidence="3 14" id="KW-1003">Cell membrane</keyword>
<dbReference type="PRINTS" id="PR00344">
    <property type="entry name" value="BCTRLSENSOR"/>
</dbReference>
<dbReference type="SMART" id="SM00304">
    <property type="entry name" value="HAMP"/>
    <property type="match status" value="1"/>
</dbReference>
<dbReference type="PROSITE" id="PS50885">
    <property type="entry name" value="HAMP"/>
    <property type="match status" value="1"/>
</dbReference>
<reference evidence="17 18" key="1">
    <citation type="submission" date="2018-09" db="EMBL/GenBank/DDBJ databases">
        <title>Metagenome Assembled Genomes from an Advanced Water Purification Facility.</title>
        <authorList>
            <person name="Stamps B.W."/>
            <person name="Spear J.R."/>
        </authorList>
    </citation>
    <scope>NUCLEOTIDE SEQUENCE [LARGE SCALE GENOMIC DNA]</scope>
    <source>
        <strain evidence="17">Bin_27_1</strain>
    </source>
</reference>
<evidence type="ECO:0000256" key="3">
    <source>
        <dbReference type="ARBA" id="ARBA00022475"/>
    </source>
</evidence>
<keyword evidence="9 14" id="KW-0418">Kinase</keyword>